<protein>
    <recommendedName>
        <fullName evidence="4">Concanavalin A-like lectin/glucanase</fullName>
    </recommendedName>
</protein>
<evidence type="ECO:0000256" key="1">
    <source>
        <dbReference type="SAM" id="SignalP"/>
    </source>
</evidence>
<name>A0A3N4JQL2_9PEZI</name>
<dbReference type="OrthoDB" id="10362399at2759"/>
<keyword evidence="1" id="KW-0732">Signal</keyword>
<dbReference type="AlphaFoldDB" id="A0A3N4JQL2"/>
<sequence>MSNQIAKMKLSLFAIFCSTVVCSAGVVPSESCTASTTTYTHYKTYQHKPTPLAVQPEPETTETTKTTTITSTITSTSTTIQTNTREIPCPAVSTGVLNFDDLPTRGVSPMPLIYNNFTFLSPGWQYYTYTSSPPHTPSYRAIPASSHPNALTTRSQGFLSIGTVDKSFSFDFVTAQVFAFTNDGAGDILHLQFELIYRYGEVQTIWRTIENGFSAGKNSTLAEFGKGDAGRWVDLAEIKVAAWEKFDNSTGEGKSAMLVLDDVKYQERVC</sequence>
<dbReference type="Proteomes" id="UP000276215">
    <property type="component" value="Unassembled WGS sequence"/>
</dbReference>
<feature type="signal peptide" evidence="1">
    <location>
        <begin position="1"/>
        <end position="24"/>
    </location>
</feature>
<evidence type="ECO:0000313" key="3">
    <source>
        <dbReference type="Proteomes" id="UP000276215"/>
    </source>
</evidence>
<organism evidence="2 3">
    <name type="scientific">Choiromyces venosus 120613-1</name>
    <dbReference type="NCBI Taxonomy" id="1336337"/>
    <lineage>
        <taxon>Eukaryota</taxon>
        <taxon>Fungi</taxon>
        <taxon>Dikarya</taxon>
        <taxon>Ascomycota</taxon>
        <taxon>Pezizomycotina</taxon>
        <taxon>Pezizomycetes</taxon>
        <taxon>Pezizales</taxon>
        <taxon>Tuberaceae</taxon>
        <taxon>Choiromyces</taxon>
    </lineage>
</organism>
<dbReference type="EMBL" id="ML120396">
    <property type="protein sequence ID" value="RPA98420.1"/>
    <property type="molecule type" value="Genomic_DNA"/>
</dbReference>
<reference evidence="2 3" key="1">
    <citation type="journal article" date="2018" name="Nat. Ecol. Evol.">
        <title>Pezizomycetes genomes reveal the molecular basis of ectomycorrhizal truffle lifestyle.</title>
        <authorList>
            <person name="Murat C."/>
            <person name="Payen T."/>
            <person name="Noel B."/>
            <person name="Kuo A."/>
            <person name="Morin E."/>
            <person name="Chen J."/>
            <person name="Kohler A."/>
            <person name="Krizsan K."/>
            <person name="Balestrini R."/>
            <person name="Da Silva C."/>
            <person name="Montanini B."/>
            <person name="Hainaut M."/>
            <person name="Levati E."/>
            <person name="Barry K.W."/>
            <person name="Belfiori B."/>
            <person name="Cichocki N."/>
            <person name="Clum A."/>
            <person name="Dockter R.B."/>
            <person name="Fauchery L."/>
            <person name="Guy J."/>
            <person name="Iotti M."/>
            <person name="Le Tacon F."/>
            <person name="Lindquist E.A."/>
            <person name="Lipzen A."/>
            <person name="Malagnac F."/>
            <person name="Mello A."/>
            <person name="Molinier V."/>
            <person name="Miyauchi S."/>
            <person name="Poulain J."/>
            <person name="Riccioni C."/>
            <person name="Rubini A."/>
            <person name="Sitrit Y."/>
            <person name="Splivallo R."/>
            <person name="Traeger S."/>
            <person name="Wang M."/>
            <person name="Zifcakova L."/>
            <person name="Wipf D."/>
            <person name="Zambonelli A."/>
            <person name="Paolocci F."/>
            <person name="Nowrousian M."/>
            <person name="Ottonello S."/>
            <person name="Baldrian P."/>
            <person name="Spatafora J.W."/>
            <person name="Henrissat B."/>
            <person name="Nagy L.G."/>
            <person name="Aury J.M."/>
            <person name="Wincker P."/>
            <person name="Grigoriev I.V."/>
            <person name="Bonfante P."/>
            <person name="Martin F.M."/>
        </authorList>
    </citation>
    <scope>NUCLEOTIDE SEQUENCE [LARGE SCALE GENOMIC DNA]</scope>
    <source>
        <strain evidence="2 3">120613-1</strain>
    </source>
</reference>
<accession>A0A3N4JQL2</accession>
<feature type="chain" id="PRO_5018149824" description="Concanavalin A-like lectin/glucanase" evidence="1">
    <location>
        <begin position="25"/>
        <end position="270"/>
    </location>
</feature>
<proteinExistence type="predicted"/>
<evidence type="ECO:0000313" key="2">
    <source>
        <dbReference type="EMBL" id="RPA98420.1"/>
    </source>
</evidence>
<gene>
    <name evidence="2" type="ORF">L873DRAFT_1044155</name>
</gene>
<keyword evidence="3" id="KW-1185">Reference proteome</keyword>
<evidence type="ECO:0008006" key="4">
    <source>
        <dbReference type="Google" id="ProtNLM"/>
    </source>
</evidence>